<evidence type="ECO:0000256" key="4">
    <source>
        <dbReference type="ARBA" id="ARBA00022692"/>
    </source>
</evidence>
<keyword evidence="5" id="KW-0769">Symport</keyword>
<dbReference type="PANTHER" id="PTHR43528">
    <property type="entry name" value="ALPHA-KETOGLUTARATE PERMEASE"/>
    <property type="match status" value="1"/>
</dbReference>
<feature type="transmembrane region" description="Helical" evidence="8">
    <location>
        <begin position="179"/>
        <end position="198"/>
    </location>
</feature>
<reference evidence="11" key="1">
    <citation type="journal article" date="2019" name="Int. J. Syst. Evol. Microbiol.">
        <title>The Global Catalogue of Microorganisms (GCM) 10K type strain sequencing project: providing services to taxonomists for standard genome sequencing and annotation.</title>
        <authorList>
            <consortium name="The Broad Institute Genomics Platform"/>
            <consortium name="The Broad Institute Genome Sequencing Center for Infectious Disease"/>
            <person name="Wu L."/>
            <person name="Ma J."/>
        </authorList>
    </citation>
    <scope>NUCLEOTIDE SEQUENCE [LARGE SCALE GENOMIC DNA]</scope>
    <source>
        <strain evidence="11">CCM 8391</strain>
    </source>
</reference>
<keyword evidence="6 8" id="KW-1133">Transmembrane helix</keyword>
<dbReference type="PROSITE" id="PS00217">
    <property type="entry name" value="SUGAR_TRANSPORT_2"/>
    <property type="match status" value="1"/>
</dbReference>
<feature type="transmembrane region" description="Helical" evidence="8">
    <location>
        <begin position="325"/>
        <end position="345"/>
    </location>
</feature>
<dbReference type="PROSITE" id="PS00216">
    <property type="entry name" value="SUGAR_TRANSPORT_1"/>
    <property type="match status" value="1"/>
</dbReference>
<sequence length="424" mass="45740">MTRRDRRKLTTAASLGNFVEWYDYGIYGYFAAVLAVLFFPDSDTALLNTFAIFGVAFLFRPLGALVAGYLGDKYGRKQMLYVLILLISLATAGIGTLPTHTTLGAGAAMLLVALRILQGLSAGGEYSGAASYVAEFAPDRSRGFSCSWVEMGGLSGFLFGSVLATTMSRILTEEVLHGWAWRIPFFLALPLGLIGYYIRRRLDESPRYLALEESGHKSSSPLRDTVRDAGARRQLGRFMGLTVVQFTSYYVFLTYTPNYMIAHLDIAPTTAYTASTIALAIAIILQPVMGTLSDRVGRKPVMMGSCVAIFLFVLPAYMLMGQAGIISAIAAQCILMICLSGYLGAQSATLAEVFPTRLRVTGFAIGYSLSAAIFGGSASYVAELLVTKTDNPLSPALYVMTAAATSFFFFVKLPETAGISLKDA</sequence>
<dbReference type="InterPro" id="IPR036259">
    <property type="entry name" value="MFS_trans_sf"/>
</dbReference>
<evidence type="ECO:0000256" key="1">
    <source>
        <dbReference type="ARBA" id="ARBA00004651"/>
    </source>
</evidence>
<feature type="transmembrane region" description="Helical" evidence="8">
    <location>
        <begin position="45"/>
        <end position="67"/>
    </location>
</feature>
<organism evidence="10 11">
    <name type="scientific">Pseudonocardia hispaniensis</name>
    <dbReference type="NCBI Taxonomy" id="904933"/>
    <lineage>
        <taxon>Bacteria</taxon>
        <taxon>Bacillati</taxon>
        <taxon>Actinomycetota</taxon>
        <taxon>Actinomycetes</taxon>
        <taxon>Pseudonocardiales</taxon>
        <taxon>Pseudonocardiaceae</taxon>
        <taxon>Pseudonocardia</taxon>
    </lineage>
</organism>
<keyword evidence="3" id="KW-1003">Cell membrane</keyword>
<dbReference type="RefSeq" id="WP_379582313.1">
    <property type="nucleotide sequence ID" value="NZ_JBHSQW010000006.1"/>
</dbReference>
<evidence type="ECO:0000259" key="9">
    <source>
        <dbReference type="PROSITE" id="PS50850"/>
    </source>
</evidence>
<comment type="subcellular location">
    <subcellularLocation>
        <location evidence="1">Cell membrane</location>
        <topology evidence="1">Multi-pass membrane protein</topology>
    </subcellularLocation>
</comment>
<evidence type="ECO:0000256" key="2">
    <source>
        <dbReference type="ARBA" id="ARBA00022448"/>
    </source>
</evidence>
<feature type="transmembrane region" description="Helical" evidence="8">
    <location>
        <begin position="144"/>
        <end position="167"/>
    </location>
</feature>
<feature type="transmembrane region" description="Helical" evidence="8">
    <location>
        <begin position="235"/>
        <end position="252"/>
    </location>
</feature>
<dbReference type="SUPFAM" id="SSF103473">
    <property type="entry name" value="MFS general substrate transporter"/>
    <property type="match status" value="1"/>
</dbReference>
<dbReference type="PROSITE" id="PS50850">
    <property type="entry name" value="MFS"/>
    <property type="match status" value="1"/>
</dbReference>
<feature type="domain" description="Major facilitator superfamily (MFS) profile" evidence="9">
    <location>
        <begin position="9"/>
        <end position="417"/>
    </location>
</feature>
<dbReference type="InterPro" id="IPR051084">
    <property type="entry name" value="H+-coupled_symporters"/>
</dbReference>
<feature type="transmembrane region" description="Helical" evidence="8">
    <location>
        <begin position="357"/>
        <end position="381"/>
    </location>
</feature>
<accession>A0ABW1IX75</accession>
<gene>
    <name evidence="10" type="ORF">ACFQE5_02585</name>
</gene>
<dbReference type="Pfam" id="PF00083">
    <property type="entry name" value="Sugar_tr"/>
    <property type="match status" value="2"/>
</dbReference>
<dbReference type="InterPro" id="IPR020846">
    <property type="entry name" value="MFS_dom"/>
</dbReference>
<proteinExistence type="predicted"/>
<feature type="transmembrane region" description="Helical" evidence="8">
    <location>
        <begin position="79"/>
        <end position="97"/>
    </location>
</feature>
<feature type="transmembrane region" description="Helical" evidence="8">
    <location>
        <begin position="272"/>
        <end position="289"/>
    </location>
</feature>
<protein>
    <submittedName>
        <fullName evidence="10">MFS transporter</fullName>
    </submittedName>
</protein>
<evidence type="ECO:0000256" key="8">
    <source>
        <dbReference type="SAM" id="Phobius"/>
    </source>
</evidence>
<evidence type="ECO:0000256" key="6">
    <source>
        <dbReference type="ARBA" id="ARBA00022989"/>
    </source>
</evidence>
<keyword evidence="11" id="KW-1185">Reference proteome</keyword>
<dbReference type="PANTHER" id="PTHR43528:SF1">
    <property type="entry name" value="ALPHA-KETOGLUTARATE PERMEASE"/>
    <property type="match status" value="1"/>
</dbReference>
<dbReference type="EMBL" id="JBHSQW010000006">
    <property type="protein sequence ID" value="MFC5993093.1"/>
    <property type="molecule type" value="Genomic_DNA"/>
</dbReference>
<feature type="transmembrane region" description="Helical" evidence="8">
    <location>
        <begin position="301"/>
        <end position="319"/>
    </location>
</feature>
<dbReference type="Proteomes" id="UP001596302">
    <property type="component" value="Unassembled WGS sequence"/>
</dbReference>
<evidence type="ECO:0000313" key="11">
    <source>
        <dbReference type="Proteomes" id="UP001596302"/>
    </source>
</evidence>
<keyword evidence="2" id="KW-0813">Transport</keyword>
<dbReference type="InterPro" id="IPR005829">
    <property type="entry name" value="Sugar_transporter_CS"/>
</dbReference>
<keyword evidence="4 8" id="KW-0812">Transmembrane</keyword>
<evidence type="ECO:0000313" key="10">
    <source>
        <dbReference type="EMBL" id="MFC5993093.1"/>
    </source>
</evidence>
<feature type="transmembrane region" description="Helical" evidence="8">
    <location>
        <begin position="103"/>
        <end position="123"/>
    </location>
</feature>
<evidence type="ECO:0000256" key="7">
    <source>
        <dbReference type="ARBA" id="ARBA00023136"/>
    </source>
</evidence>
<dbReference type="InterPro" id="IPR005828">
    <property type="entry name" value="MFS_sugar_transport-like"/>
</dbReference>
<dbReference type="Gene3D" id="1.20.1250.20">
    <property type="entry name" value="MFS general substrate transporter like domains"/>
    <property type="match status" value="2"/>
</dbReference>
<name>A0ABW1IX75_9PSEU</name>
<evidence type="ECO:0000256" key="5">
    <source>
        <dbReference type="ARBA" id="ARBA00022847"/>
    </source>
</evidence>
<keyword evidence="7 8" id="KW-0472">Membrane</keyword>
<evidence type="ECO:0000256" key="3">
    <source>
        <dbReference type="ARBA" id="ARBA00022475"/>
    </source>
</evidence>
<comment type="caution">
    <text evidence="10">The sequence shown here is derived from an EMBL/GenBank/DDBJ whole genome shotgun (WGS) entry which is preliminary data.</text>
</comment>
<feature type="transmembrane region" description="Helical" evidence="8">
    <location>
        <begin position="21"/>
        <end position="39"/>
    </location>
</feature>
<feature type="transmembrane region" description="Helical" evidence="8">
    <location>
        <begin position="393"/>
        <end position="411"/>
    </location>
</feature>